<dbReference type="SUPFAM" id="SSF64268">
    <property type="entry name" value="PX domain"/>
    <property type="match status" value="1"/>
</dbReference>
<feature type="coiled-coil region" evidence="1">
    <location>
        <begin position="307"/>
        <end position="383"/>
    </location>
</feature>
<dbReference type="SUPFAM" id="SSF58038">
    <property type="entry name" value="SNARE fusion complex"/>
    <property type="match status" value="1"/>
</dbReference>
<keyword evidence="1" id="KW-0175">Coiled coil</keyword>
<evidence type="ECO:0000256" key="1">
    <source>
        <dbReference type="SAM" id="Coils"/>
    </source>
</evidence>
<protein>
    <recommendedName>
        <fullName evidence="7">Phox-like protein</fullName>
    </recommendedName>
</protein>
<evidence type="ECO:0000313" key="6">
    <source>
        <dbReference type="Proteomes" id="UP000092321"/>
    </source>
</evidence>
<sequence>MVVYCKIIKTSDDFTGKFTVYYLSLFKRDKDKDLLINKQPLKKRYSDFLNFKENLESRFKCNIPYFFPFKNDTNEYKSKNDNQNTWFNPVTLIKNKKSTDASVVTFRKTKLEQFLNDLLSDSFDDKWKKSIITSNFLEIDKSYIVDQNNVTDILNADSKLADAYYTLDSNETKTVDEKEEDWWVIFRNLSDLLKTITENNEKEEDKETNLKTLMKSRLLLQRLESNLYNTDKHRDLMKRETNFKKLKQEVYDKSNKLSSNTLTNQNTTEESENNSTSLNNFLNRATLMSSNSSTSISSLRATPGRTLGCKKQMLEEQKTELKSQEQQIADLHNTVVMQKNLGIAINNELKSQMELMDSVDEDLTDTSRKINRANNKANKYNNNS</sequence>
<dbReference type="Proteomes" id="UP000092321">
    <property type="component" value="Unassembled WGS sequence"/>
</dbReference>
<evidence type="ECO:0000256" key="2">
    <source>
        <dbReference type="SAM" id="MobiDB-lite"/>
    </source>
</evidence>
<feature type="compositionally biased region" description="Low complexity" evidence="2">
    <location>
        <begin position="256"/>
        <end position="276"/>
    </location>
</feature>
<dbReference type="Gene3D" id="3.30.1520.10">
    <property type="entry name" value="Phox-like domain"/>
    <property type="match status" value="1"/>
</dbReference>
<gene>
    <name evidence="5" type="ORF">HANVADRAFT_52292</name>
</gene>
<dbReference type="OrthoDB" id="428895at2759"/>
<keyword evidence="6" id="KW-1185">Reference proteome</keyword>
<reference evidence="6" key="1">
    <citation type="journal article" date="2016" name="Proc. Natl. Acad. Sci. U.S.A.">
        <title>Comparative genomics of biotechnologically important yeasts.</title>
        <authorList>
            <person name="Riley R."/>
            <person name="Haridas S."/>
            <person name="Wolfe K.H."/>
            <person name="Lopes M.R."/>
            <person name="Hittinger C.T."/>
            <person name="Goeker M."/>
            <person name="Salamov A.A."/>
            <person name="Wisecaver J.H."/>
            <person name="Long T.M."/>
            <person name="Calvey C.H."/>
            <person name="Aerts A.L."/>
            <person name="Barry K.W."/>
            <person name="Choi C."/>
            <person name="Clum A."/>
            <person name="Coughlan A.Y."/>
            <person name="Deshpande S."/>
            <person name="Douglass A.P."/>
            <person name="Hanson S.J."/>
            <person name="Klenk H.-P."/>
            <person name="LaButti K.M."/>
            <person name="Lapidus A."/>
            <person name="Lindquist E.A."/>
            <person name="Lipzen A.M."/>
            <person name="Meier-Kolthoff J.P."/>
            <person name="Ohm R.A."/>
            <person name="Otillar R.P."/>
            <person name="Pangilinan J.L."/>
            <person name="Peng Y."/>
            <person name="Rokas A."/>
            <person name="Rosa C.A."/>
            <person name="Scheuner C."/>
            <person name="Sibirny A.A."/>
            <person name="Slot J.C."/>
            <person name="Stielow J.B."/>
            <person name="Sun H."/>
            <person name="Kurtzman C.P."/>
            <person name="Blackwell M."/>
            <person name="Grigoriev I.V."/>
            <person name="Jeffries T.W."/>
        </authorList>
    </citation>
    <scope>NUCLEOTIDE SEQUENCE [LARGE SCALE GENOMIC DNA]</scope>
    <source>
        <strain evidence="6">NRRL Y-1626</strain>
    </source>
</reference>
<accession>A0A1B7TFN8</accession>
<dbReference type="Gene3D" id="1.20.5.110">
    <property type="match status" value="1"/>
</dbReference>
<evidence type="ECO:0008006" key="7">
    <source>
        <dbReference type="Google" id="ProtNLM"/>
    </source>
</evidence>
<dbReference type="EMBL" id="LXPE01000008">
    <property type="protein sequence ID" value="OBA27562.1"/>
    <property type="molecule type" value="Genomic_DNA"/>
</dbReference>
<feature type="domain" description="T-SNARE coiled-coil homology" evidence="3">
    <location>
        <begin position="318"/>
        <end position="380"/>
    </location>
</feature>
<dbReference type="GO" id="GO:0035091">
    <property type="term" value="F:phosphatidylinositol binding"/>
    <property type="evidence" value="ECO:0007669"/>
    <property type="project" value="InterPro"/>
</dbReference>
<name>A0A1B7TFN8_9ASCO</name>
<evidence type="ECO:0000259" key="4">
    <source>
        <dbReference type="PROSITE" id="PS50195"/>
    </source>
</evidence>
<comment type="caution">
    <text evidence="5">The sequence shown here is derived from an EMBL/GenBank/DDBJ whole genome shotgun (WGS) entry which is preliminary data.</text>
</comment>
<dbReference type="PROSITE" id="PS50195">
    <property type="entry name" value="PX"/>
    <property type="match status" value="1"/>
</dbReference>
<dbReference type="SMART" id="SM00397">
    <property type="entry name" value="t_SNARE"/>
    <property type="match status" value="1"/>
</dbReference>
<dbReference type="Pfam" id="PF00787">
    <property type="entry name" value="PX"/>
    <property type="match status" value="1"/>
</dbReference>
<dbReference type="AlphaFoldDB" id="A0A1B7TFN8"/>
<proteinExistence type="predicted"/>
<dbReference type="InterPro" id="IPR036871">
    <property type="entry name" value="PX_dom_sf"/>
</dbReference>
<feature type="domain" description="PX" evidence="4">
    <location>
        <begin position="1"/>
        <end position="143"/>
    </location>
</feature>
<evidence type="ECO:0000313" key="5">
    <source>
        <dbReference type="EMBL" id="OBA27562.1"/>
    </source>
</evidence>
<feature type="region of interest" description="Disordered" evidence="2">
    <location>
        <begin position="254"/>
        <end position="276"/>
    </location>
</feature>
<dbReference type="InterPro" id="IPR001683">
    <property type="entry name" value="PX_dom"/>
</dbReference>
<dbReference type="PROSITE" id="PS50192">
    <property type="entry name" value="T_SNARE"/>
    <property type="match status" value="1"/>
</dbReference>
<organism evidence="5 6">
    <name type="scientific">Hanseniaspora valbyensis NRRL Y-1626</name>
    <dbReference type="NCBI Taxonomy" id="766949"/>
    <lineage>
        <taxon>Eukaryota</taxon>
        <taxon>Fungi</taxon>
        <taxon>Dikarya</taxon>
        <taxon>Ascomycota</taxon>
        <taxon>Saccharomycotina</taxon>
        <taxon>Saccharomycetes</taxon>
        <taxon>Saccharomycodales</taxon>
        <taxon>Saccharomycodaceae</taxon>
        <taxon>Hanseniaspora</taxon>
    </lineage>
</organism>
<dbReference type="InterPro" id="IPR000727">
    <property type="entry name" value="T_SNARE_dom"/>
</dbReference>
<evidence type="ECO:0000259" key="3">
    <source>
        <dbReference type="PROSITE" id="PS50192"/>
    </source>
</evidence>